<dbReference type="OrthoDB" id="72033at2759"/>
<accession>A0A553N4N9</accession>
<dbReference type="AlphaFoldDB" id="A0A553N4N9"/>
<dbReference type="Proteomes" id="UP000316079">
    <property type="component" value="Unassembled WGS sequence"/>
</dbReference>
<gene>
    <name evidence="1" type="ORF">DNTS_026829</name>
</gene>
<organism evidence="1 2">
    <name type="scientific">Danionella cerebrum</name>
    <dbReference type="NCBI Taxonomy" id="2873325"/>
    <lineage>
        <taxon>Eukaryota</taxon>
        <taxon>Metazoa</taxon>
        <taxon>Chordata</taxon>
        <taxon>Craniata</taxon>
        <taxon>Vertebrata</taxon>
        <taxon>Euteleostomi</taxon>
        <taxon>Actinopterygii</taxon>
        <taxon>Neopterygii</taxon>
        <taxon>Teleostei</taxon>
        <taxon>Ostariophysi</taxon>
        <taxon>Cypriniformes</taxon>
        <taxon>Danionidae</taxon>
        <taxon>Danioninae</taxon>
        <taxon>Danionella</taxon>
    </lineage>
</organism>
<reference evidence="1 2" key="1">
    <citation type="journal article" date="2019" name="Sci. Data">
        <title>Hybrid genome assembly and annotation of Danionella translucida.</title>
        <authorList>
            <person name="Kadobianskyi M."/>
            <person name="Schulze L."/>
            <person name="Schuelke M."/>
            <person name="Judkewitz B."/>
        </authorList>
    </citation>
    <scope>NUCLEOTIDE SEQUENCE [LARGE SCALE GENOMIC DNA]</scope>
    <source>
        <strain evidence="1 2">Bolton</strain>
    </source>
</reference>
<evidence type="ECO:0000313" key="1">
    <source>
        <dbReference type="EMBL" id="TRY60401.1"/>
    </source>
</evidence>
<name>A0A553N4N9_9TELE</name>
<evidence type="ECO:0000313" key="2">
    <source>
        <dbReference type="Proteomes" id="UP000316079"/>
    </source>
</evidence>
<proteinExistence type="predicted"/>
<dbReference type="EMBL" id="SRMA01027053">
    <property type="protein sequence ID" value="TRY60401.1"/>
    <property type="molecule type" value="Genomic_DNA"/>
</dbReference>
<sequence length="541" mass="60520">MCDSLPTVTRFSFSVQRKQPHKQVITPTVAHQDRASRRQFMVKVISVPFDHCQSSFLGSDVKGHENMHVIAVFHDRSELELCGIPSDGLAFPNSALVHLQICSCSSNNTDSLCPWYPNAKTHRLEGDVASASGGIYDRPRVAETGQSSLLSSNAWTTPQPEVWRIQKTGIESLTVQQIVPGILKSPYSTVVILHKYRQPIISFVRTQGVAHQLLVGDLQCKATLGCNGVELVMYQLAHHHQRPRCFQDQLDLAIFTNFHRRPQELSASSCLREPVWESRCLISYEKVSGVEELRDTVVSPFSCSPTSIEQPPLIVQEDCVPLVIVSGSLRDDMGNLLSFKYSQLSQLKNTELETAGKSALENRLPDLATERAFTNSSWVFFTVLLFLTLTDFAALSVDSWRFVLGRCSSHNFPSEFTNNTSCEASFSCIGTMVKGSGSFCSTESEPPLLLLIARETLMLFSSVKLDSWMPANHFPLLNLGLVSAVLRLRLSKFHLVGGCLLFTDGRNNIQTDYLIVVFDKHERVQPNVCSSSRQLLFWLWF</sequence>
<protein>
    <submittedName>
        <fullName evidence="1">Uncharacterized protein</fullName>
    </submittedName>
</protein>
<comment type="caution">
    <text evidence="1">The sequence shown here is derived from an EMBL/GenBank/DDBJ whole genome shotgun (WGS) entry which is preliminary data.</text>
</comment>
<keyword evidence="2" id="KW-1185">Reference proteome</keyword>